<comment type="caution">
    <text evidence="1">The sequence shown here is derived from an EMBL/GenBank/DDBJ whole genome shotgun (WGS) entry which is preliminary data.</text>
</comment>
<accession>A0ACC2ATK3</accession>
<keyword evidence="2" id="KW-1185">Reference proteome</keyword>
<dbReference type="Proteomes" id="UP001162992">
    <property type="component" value="Chromosome 19"/>
</dbReference>
<proteinExistence type="predicted"/>
<name>A0ACC2ATK3_DIPCM</name>
<sequence length="132" mass="14858">MHDHIRIQGFDIRTKTIPYDCGTSDLVLVYGSKTSITKIELFEVHVKFLPELSISEFRTHCENIIAENPIVHGSVLLATVAVTIFGIGPTGYNRKILLVAYGFEQEDQGQVVFWENSTDLFQDLVGVFHTES</sequence>
<dbReference type="EMBL" id="CM055110">
    <property type="protein sequence ID" value="KAJ7520852.1"/>
    <property type="molecule type" value="Genomic_DNA"/>
</dbReference>
<organism evidence="1 2">
    <name type="scientific">Diphasiastrum complanatum</name>
    <name type="common">Issler's clubmoss</name>
    <name type="synonym">Lycopodium complanatum</name>
    <dbReference type="NCBI Taxonomy" id="34168"/>
    <lineage>
        <taxon>Eukaryota</taxon>
        <taxon>Viridiplantae</taxon>
        <taxon>Streptophyta</taxon>
        <taxon>Embryophyta</taxon>
        <taxon>Tracheophyta</taxon>
        <taxon>Lycopodiopsida</taxon>
        <taxon>Lycopodiales</taxon>
        <taxon>Lycopodiaceae</taxon>
        <taxon>Lycopodioideae</taxon>
        <taxon>Diphasiastrum</taxon>
    </lineage>
</organism>
<protein>
    <submittedName>
        <fullName evidence="1">Uncharacterized protein</fullName>
    </submittedName>
</protein>
<reference evidence="2" key="1">
    <citation type="journal article" date="2024" name="Proc. Natl. Acad. Sci. U.S.A.">
        <title>Extraordinary preservation of gene collinearity over three hundred million years revealed in homosporous lycophytes.</title>
        <authorList>
            <person name="Li C."/>
            <person name="Wickell D."/>
            <person name="Kuo L.Y."/>
            <person name="Chen X."/>
            <person name="Nie B."/>
            <person name="Liao X."/>
            <person name="Peng D."/>
            <person name="Ji J."/>
            <person name="Jenkins J."/>
            <person name="Williams M."/>
            <person name="Shu S."/>
            <person name="Plott C."/>
            <person name="Barry K."/>
            <person name="Rajasekar S."/>
            <person name="Grimwood J."/>
            <person name="Han X."/>
            <person name="Sun S."/>
            <person name="Hou Z."/>
            <person name="He W."/>
            <person name="Dai G."/>
            <person name="Sun C."/>
            <person name="Schmutz J."/>
            <person name="Leebens-Mack J.H."/>
            <person name="Li F.W."/>
            <person name="Wang L."/>
        </authorList>
    </citation>
    <scope>NUCLEOTIDE SEQUENCE [LARGE SCALE GENOMIC DNA]</scope>
    <source>
        <strain evidence="2">cv. PW_Plant_1</strain>
    </source>
</reference>
<evidence type="ECO:0000313" key="2">
    <source>
        <dbReference type="Proteomes" id="UP001162992"/>
    </source>
</evidence>
<gene>
    <name evidence="1" type="ORF">O6H91_19G025800</name>
</gene>
<evidence type="ECO:0000313" key="1">
    <source>
        <dbReference type="EMBL" id="KAJ7520852.1"/>
    </source>
</evidence>